<dbReference type="EMBL" id="JAFIRN010000018">
    <property type="protein sequence ID" value="KAG5831712.1"/>
    <property type="molecule type" value="Genomic_DNA"/>
</dbReference>
<dbReference type="PANTHER" id="PTHR22168">
    <property type="entry name" value="TMEM26 PROTEIN"/>
    <property type="match status" value="1"/>
</dbReference>
<organism evidence="2 3">
    <name type="scientific">Anguilla anguilla</name>
    <name type="common">European freshwater eel</name>
    <name type="synonym">Muraena anguilla</name>
    <dbReference type="NCBI Taxonomy" id="7936"/>
    <lineage>
        <taxon>Eukaryota</taxon>
        <taxon>Metazoa</taxon>
        <taxon>Chordata</taxon>
        <taxon>Craniata</taxon>
        <taxon>Vertebrata</taxon>
        <taxon>Euteleostomi</taxon>
        <taxon>Actinopterygii</taxon>
        <taxon>Neopterygii</taxon>
        <taxon>Teleostei</taxon>
        <taxon>Anguilliformes</taxon>
        <taxon>Anguillidae</taxon>
        <taxon>Anguilla</taxon>
    </lineage>
</organism>
<sequence length="299" mass="34106">MILKFIFATLTRLSFIILSLIAVWRVKHVKDNNIFWFLSFLCLPLVVEMIITLKRRKGQDYKWFSPAILLFLIAIIPSIWILELHHHQNKKPDHQCAKLDSWANIIKMISLNETTPSHILKRADDLLSSVCPDDWILGLHQALLILLILGKWVLPLGGGVTRDELSQLLLIFVGLAADILEFTNETLSDVNEKSPKLVYIILAVWTWSMLQFPLHLAVVTSRQEGSPKAGSDSLLSRRSTDMWSIVESLFIQDGPFLVVRLTVLMHYKIFHQMLVFFAIKNFLGPRAGTWALGTIELAS</sequence>
<dbReference type="Pfam" id="PF09772">
    <property type="entry name" value="Tmem26"/>
    <property type="match status" value="1"/>
</dbReference>
<keyword evidence="1" id="KW-0472">Membrane</keyword>
<comment type="caution">
    <text evidence="2">The sequence shown here is derived from an EMBL/GenBank/DDBJ whole genome shotgun (WGS) entry which is preliminary data.</text>
</comment>
<gene>
    <name evidence="2" type="ORF">ANANG_G00306660</name>
</gene>
<evidence type="ECO:0000313" key="3">
    <source>
        <dbReference type="Proteomes" id="UP001044222"/>
    </source>
</evidence>
<evidence type="ECO:0000256" key="1">
    <source>
        <dbReference type="SAM" id="Phobius"/>
    </source>
</evidence>
<name>A0A9D3LKE8_ANGAN</name>
<dbReference type="InterPro" id="IPR019169">
    <property type="entry name" value="Transmembrane_26"/>
</dbReference>
<feature type="transmembrane region" description="Helical" evidence="1">
    <location>
        <begin position="165"/>
        <end position="182"/>
    </location>
</feature>
<proteinExistence type="predicted"/>
<feature type="transmembrane region" description="Helical" evidence="1">
    <location>
        <begin position="63"/>
        <end position="82"/>
    </location>
</feature>
<keyword evidence="1" id="KW-1133">Transmembrane helix</keyword>
<evidence type="ECO:0008006" key="4">
    <source>
        <dbReference type="Google" id="ProtNLM"/>
    </source>
</evidence>
<reference evidence="2" key="1">
    <citation type="submission" date="2021-01" db="EMBL/GenBank/DDBJ databases">
        <title>A chromosome-scale assembly of European eel, Anguilla anguilla.</title>
        <authorList>
            <person name="Henkel C."/>
            <person name="Jong-Raadsen S.A."/>
            <person name="Dufour S."/>
            <person name="Weltzien F.-A."/>
            <person name="Palstra A.P."/>
            <person name="Pelster B."/>
            <person name="Spaink H.P."/>
            <person name="Van Den Thillart G.E."/>
            <person name="Jansen H."/>
            <person name="Zahm M."/>
            <person name="Klopp C."/>
            <person name="Cedric C."/>
            <person name="Louis A."/>
            <person name="Berthelot C."/>
            <person name="Parey E."/>
            <person name="Roest Crollius H."/>
            <person name="Montfort J."/>
            <person name="Robinson-Rechavi M."/>
            <person name="Bucao C."/>
            <person name="Bouchez O."/>
            <person name="Gislard M."/>
            <person name="Lluch J."/>
            <person name="Milhes M."/>
            <person name="Lampietro C."/>
            <person name="Lopez Roques C."/>
            <person name="Donnadieu C."/>
            <person name="Braasch I."/>
            <person name="Desvignes T."/>
            <person name="Postlethwait J."/>
            <person name="Bobe J."/>
            <person name="Guiguen Y."/>
            <person name="Dirks R."/>
        </authorList>
    </citation>
    <scope>NUCLEOTIDE SEQUENCE</scope>
    <source>
        <strain evidence="2">Tag_6206</strain>
        <tissue evidence="2">Liver</tissue>
    </source>
</reference>
<feature type="transmembrane region" description="Helical" evidence="1">
    <location>
        <begin position="197"/>
        <end position="218"/>
    </location>
</feature>
<accession>A0A9D3LKE8</accession>
<keyword evidence="1" id="KW-0812">Transmembrane</keyword>
<feature type="transmembrane region" description="Helical" evidence="1">
    <location>
        <begin position="33"/>
        <end position="51"/>
    </location>
</feature>
<keyword evidence="3" id="KW-1185">Reference proteome</keyword>
<protein>
    <recommendedName>
        <fullName evidence="4">Transmembrane protein 26a</fullName>
    </recommendedName>
</protein>
<dbReference type="AlphaFoldDB" id="A0A9D3LKE8"/>
<dbReference type="Proteomes" id="UP001044222">
    <property type="component" value="Chromosome 18"/>
</dbReference>
<dbReference type="PANTHER" id="PTHR22168:SF3">
    <property type="entry name" value="TRANSMEMBRANE PROTEIN 26"/>
    <property type="match status" value="1"/>
</dbReference>
<evidence type="ECO:0000313" key="2">
    <source>
        <dbReference type="EMBL" id="KAG5831712.1"/>
    </source>
</evidence>
<feature type="transmembrane region" description="Helical" evidence="1">
    <location>
        <begin position="135"/>
        <end position="153"/>
    </location>
</feature>
<feature type="transmembrane region" description="Helical" evidence="1">
    <location>
        <begin position="5"/>
        <end position="27"/>
    </location>
</feature>